<gene>
    <name evidence="1" type="ORF">FHS90_000134</name>
</gene>
<evidence type="ECO:0008006" key="3">
    <source>
        <dbReference type="Google" id="ProtNLM"/>
    </source>
</evidence>
<name>A0A839GKE4_9BACT</name>
<accession>A0A839GKE4</accession>
<reference evidence="1 2" key="1">
    <citation type="submission" date="2020-08" db="EMBL/GenBank/DDBJ databases">
        <title>Genomic Encyclopedia of Type Strains, Phase IV (KMG-IV): sequencing the most valuable type-strain genomes for metagenomic binning, comparative biology and taxonomic classification.</title>
        <authorList>
            <person name="Goeker M."/>
        </authorList>
    </citation>
    <scope>NUCLEOTIDE SEQUENCE [LARGE SCALE GENOMIC DNA]</scope>
    <source>
        <strain evidence="1 2">DSM 29854</strain>
    </source>
</reference>
<sequence length="133" mass="15431">MILYQSGFLTLDYDPATDILFVEWPDVHEFLVPEINQTLQILVDHLKSYDIKRLLVDASQAALEIPPQEYKEVLKEFGLNLMTTRLEKLARIITPNPAREHNVEEAKQEVGLTLRLQTFPDKQEALLWLEEEG</sequence>
<organism evidence="1 2">
    <name type="scientific">Rufibacter quisquiliarum</name>
    <dbReference type="NCBI Taxonomy" id="1549639"/>
    <lineage>
        <taxon>Bacteria</taxon>
        <taxon>Pseudomonadati</taxon>
        <taxon>Bacteroidota</taxon>
        <taxon>Cytophagia</taxon>
        <taxon>Cytophagales</taxon>
        <taxon>Hymenobacteraceae</taxon>
        <taxon>Rufibacter</taxon>
    </lineage>
</organism>
<dbReference type="AlphaFoldDB" id="A0A839GKE4"/>
<keyword evidence="2" id="KW-1185">Reference proteome</keyword>
<dbReference type="RefSeq" id="WP_066837829.1">
    <property type="nucleotide sequence ID" value="NZ_JACJIQ010000001.1"/>
</dbReference>
<proteinExistence type="predicted"/>
<evidence type="ECO:0000313" key="1">
    <source>
        <dbReference type="EMBL" id="MBA9075437.1"/>
    </source>
</evidence>
<comment type="caution">
    <text evidence="1">The sequence shown here is derived from an EMBL/GenBank/DDBJ whole genome shotgun (WGS) entry which is preliminary data.</text>
</comment>
<protein>
    <recommendedName>
        <fullName evidence="3">DUF4180 domain-containing protein</fullName>
    </recommendedName>
</protein>
<dbReference type="EMBL" id="JACJIQ010000001">
    <property type="protein sequence ID" value="MBA9075437.1"/>
    <property type="molecule type" value="Genomic_DNA"/>
</dbReference>
<evidence type="ECO:0000313" key="2">
    <source>
        <dbReference type="Proteomes" id="UP000563094"/>
    </source>
</evidence>
<dbReference type="Proteomes" id="UP000563094">
    <property type="component" value="Unassembled WGS sequence"/>
</dbReference>